<protein>
    <submittedName>
        <fullName evidence="1">Uncharacterized protein</fullName>
    </submittedName>
</protein>
<dbReference type="EnsemblPlants" id="LPERR02G11340.1">
    <property type="protein sequence ID" value="LPERR02G11340.1"/>
    <property type="gene ID" value="LPERR02G11340"/>
</dbReference>
<organism evidence="1 2">
    <name type="scientific">Leersia perrieri</name>
    <dbReference type="NCBI Taxonomy" id="77586"/>
    <lineage>
        <taxon>Eukaryota</taxon>
        <taxon>Viridiplantae</taxon>
        <taxon>Streptophyta</taxon>
        <taxon>Embryophyta</taxon>
        <taxon>Tracheophyta</taxon>
        <taxon>Spermatophyta</taxon>
        <taxon>Magnoliopsida</taxon>
        <taxon>Liliopsida</taxon>
        <taxon>Poales</taxon>
        <taxon>Poaceae</taxon>
        <taxon>BOP clade</taxon>
        <taxon>Oryzoideae</taxon>
        <taxon>Oryzeae</taxon>
        <taxon>Oryzinae</taxon>
        <taxon>Leersia</taxon>
    </lineage>
</organism>
<reference evidence="1" key="3">
    <citation type="submission" date="2015-04" db="UniProtKB">
        <authorList>
            <consortium name="EnsemblPlants"/>
        </authorList>
    </citation>
    <scope>IDENTIFICATION</scope>
</reference>
<keyword evidence="2" id="KW-1185">Reference proteome</keyword>
<proteinExistence type="predicted"/>
<accession>A0A0D9VF69</accession>
<sequence length="93" mass="10630">MEYGYKTLNLLKVGARPPSSRFSFHAWQAKDANSFCFIVISSFRGQPAVPATQERRIKSQGETRGIIRINIIRPSMNQLKNEADMIDHHLLTQ</sequence>
<name>A0A0D9VF69_9ORYZ</name>
<reference evidence="2" key="2">
    <citation type="submission" date="2013-12" db="EMBL/GenBank/DDBJ databases">
        <authorList>
            <person name="Yu Y."/>
            <person name="Lee S."/>
            <person name="de Baynast K."/>
            <person name="Wissotski M."/>
            <person name="Liu L."/>
            <person name="Talag J."/>
            <person name="Goicoechea J."/>
            <person name="Angelova A."/>
            <person name="Jetty R."/>
            <person name="Kudrna D."/>
            <person name="Golser W."/>
            <person name="Rivera L."/>
            <person name="Zhang J."/>
            <person name="Wing R."/>
        </authorList>
    </citation>
    <scope>NUCLEOTIDE SEQUENCE</scope>
</reference>
<dbReference type="Gramene" id="LPERR02G11340.1">
    <property type="protein sequence ID" value="LPERR02G11340.1"/>
    <property type="gene ID" value="LPERR02G11340"/>
</dbReference>
<reference evidence="1 2" key="1">
    <citation type="submission" date="2012-08" db="EMBL/GenBank/DDBJ databases">
        <title>Oryza genome evolution.</title>
        <authorList>
            <person name="Wing R.A."/>
        </authorList>
    </citation>
    <scope>NUCLEOTIDE SEQUENCE</scope>
</reference>
<evidence type="ECO:0000313" key="2">
    <source>
        <dbReference type="Proteomes" id="UP000032180"/>
    </source>
</evidence>
<evidence type="ECO:0000313" key="1">
    <source>
        <dbReference type="EnsemblPlants" id="LPERR02G11340.1"/>
    </source>
</evidence>
<dbReference type="Proteomes" id="UP000032180">
    <property type="component" value="Chromosome 2"/>
</dbReference>
<dbReference type="AlphaFoldDB" id="A0A0D9VF69"/>
<dbReference type="HOGENOM" id="CLU_2402841_0_0_1"/>